<name>A0ABS8WD60_9GAMM</name>
<feature type="domain" description="GGDEF" evidence="4">
    <location>
        <begin position="609"/>
        <end position="736"/>
    </location>
</feature>
<dbReference type="Gene3D" id="3.30.70.270">
    <property type="match status" value="1"/>
</dbReference>
<organism evidence="5 6">
    <name type="scientific">Motilimonas cestriensis</name>
    <dbReference type="NCBI Taxonomy" id="2742685"/>
    <lineage>
        <taxon>Bacteria</taxon>
        <taxon>Pseudomonadati</taxon>
        <taxon>Pseudomonadota</taxon>
        <taxon>Gammaproteobacteria</taxon>
        <taxon>Alteromonadales</taxon>
        <taxon>Alteromonadales genera incertae sedis</taxon>
        <taxon>Motilimonas</taxon>
    </lineage>
</organism>
<proteinExistence type="predicted"/>
<dbReference type="InterPro" id="IPR001638">
    <property type="entry name" value="Solute-binding_3/MltF_N"/>
</dbReference>
<dbReference type="NCBIfam" id="TIGR00254">
    <property type="entry name" value="GGDEF"/>
    <property type="match status" value="1"/>
</dbReference>
<dbReference type="SMART" id="SM00267">
    <property type="entry name" value="GGDEF"/>
    <property type="match status" value="1"/>
</dbReference>
<keyword evidence="6" id="KW-1185">Reference proteome</keyword>
<gene>
    <name evidence="5" type="ORF">K6Y31_19605</name>
</gene>
<dbReference type="PANTHER" id="PTHR45138:SF9">
    <property type="entry name" value="DIGUANYLATE CYCLASE DGCM-RELATED"/>
    <property type="match status" value="1"/>
</dbReference>
<keyword evidence="3" id="KW-0472">Membrane</keyword>
<dbReference type="SUPFAM" id="SSF55073">
    <property type="entry name" value="Nucleotide cyclase"/>
    <property type="match status" value="1"/>
</dbReference>
<reference evidence="5 6" key="1">
    <citation type="journal article" date="2022" name="Environ. Microbiol. Rep.">
        <title>Eco-phylogenetic analyses reveal divergent evolution of vitamin B12 metabolism in the marine bacterial family 'Psychromonadaceae'.</title>
        <authorList>
            <person name="Jin X."/>
            <person name="Yang Y."/>
            <person name="Cao H."/>
            <person name="Gao B."/>
            <person name="Zhao Z."/>
        </authorList>
    </citation>
    <scope>NUCLEOTIDE SEQUENCE [LARGE SCALE GENOMIC DNA]</scope>
    <source>
        <strain evidence="5 6">MKS20</strain>
    </source>
</reference>
<dbReference type="CDD" id="cd01949">
    <property type="entry name" value="GGDEF"/>
    <property type="match status" value="1"/>
</dbReference>
<evidence type="ECO:0000256" key="1">
    <source>
        <dbReference type="ARBA" id="ARBA00012528"/>
    </source>
</evidence>
<protein>
    <recommendedName>
        <fullName evidence="1">diguanylate cyclase</fullName>
        <ecNumber evidence="1">2.7.7.65</ecNumber>
    </recommendedName>
</protein>
<dbReference type="Pfam" id="PF00497">
    <property type="entry name" value="SBP_bac_3"/>
    <property type="match status" value="2"/>
</dbReference>
<evidence type="ECO:0000313" key="6">
    <source>
        <dbReference type="Proteomes" id="UP001201273"/>
    </source>
</evidence>
<dbReference type="RefSeq" id="WP_233054737.1">
    <property type="nucleotide sequence ID" value="NZ_JAIMJA010000029.1"/>
</dbReference>
<keyword evidence="3" id="KW-1133">Transmembrane helix</keyword>
<accession>A0ABS8WD60</accession>
<dbReference type="CDD" id="cd01007">
    <property type="entry name" value="PBP2_BvgS_HisK_like"/>
    <property type="match status" value="1"/>
</dbReference>
<keyword evidence="3" id="KW-0812">Transmembrane</keyword>
<dbReference type="InterPro" id="IPR050469">
    <property type="entry name" value="Diguanylate_Cyclase"/>
</dbReference>
<evidence type="ECO:0000256" key="3">
    <source>
        <dbReference type="SAM" id="Phobius"/>
    </source>
</evidence>
<dbReference type="Proteomes" id="UP001201273">
    <property type="component" value="Unassembled WGS sequence"/>
</dbReference>
<dbReference type="PANTHER" id="PTHR45138">
    <property type="entry name" value="REGULATORY COMPONENTS OF SENSORY TRANSDUCTION SYSTEM"/>
    <property type="match status" value="1"/>
</dbReference>
<dbReference type="EC" id="2.7.7.65" evidence="1"/>
<dbReference type="InterPro" id="IPR000160">
    <property type="entry name" value="GGDEF_dom"/>
</dbReference>
<evidence type="ECO:0000313" key="5">
    <source>
        <dbReference type="EMBL" id="MCE2596986.1"/>
    </source>
</evidence>
<dbReference type="InterPro" id="IPR043128">
    <property type="entry name" value="Rev_trsase/Diguanyl_cyclase"/>
</dbReference>
<dbReference type="SUPFAM" id="SSF53850">
    <property type="entry name" value="Periplasmic binding protein-like II"/>
    <property type="match status" value="2"/>
</dbReference>
<sequence length="736" mass="83057">MITFTKLYLQLTLLFFTCCVSKLSFGHEIDHSTVALSADEQVFIQNNPAITLASGDSFEPFTILNADGSVSGFDADLVNIISERTGLKIKLALGNWKEMQARTKRREFDGISTASPDEDRKTYLNFSKPYTKLYSVVLVQKGNPLNIRNIDDLENKRIALQKGNLAFERMVKATGMNISPVYVDSIHDMIKTLVSDQADFTVLDESYAYVAQLVGLEKLIEVGFVLGKKPFDLTFGLRNDKPELVSIINKGLASVTADEMLVLRNRWLGGFGSDRYGDQNTIPFSPKEVQFLKQQQRITVCVTPDGMPFESLTKGKHDGMSKDYLAILTSRLGLKTNIYPTRSWQETIQALGQRQCDVATLAMKPSQHNQGISYTSPIVTSPINIITQQANQTLSDLNSLANKKVAMVQDTLLGEFIRKHYPNIHIVDAVNSQQALESVNNKQTDAYIGSAIIARHIMLTQPNFNLKVVDVIPYDMELTVATRADLPELASLFQKTINLMDKKENQQIYNKWVTTQYKIKNHYQGVIKISLGLLAIIIAVLLWNYSLRKEKHKTALALEQVNQMNLLLAKKNDELALLANTDELTGLWNRKKINQTLKHEFLLAQRNQYDFGVILIDIDLFKSINDCHGHQIGDEILIEFAKQLRYLARESDLVARWGGEEFLLICPLTIETELFQIAERLRKKIAMLPFEHIQSLTVSMGVASHRNETDCRALLKRADQALYQAKHAGRNRAILG</sequence>
<comment type="caution">
    <text evidence="5">The sequence shown here is derived from an EMBL/GenBank/DDBJ whole genome shotgun (WGS) entry which is preliminary data.</text>
</comment>
<dbReference type="PROSITE" id="PS50887">
    <property type="entry name" value="GGDEF"/>
    <property type="match status" value="1"/>
</dbReference>
<dbReference type="Pfam" id="PF00990">
    <property type="entry name" value="GGDEF"/>
    <property type="match status" value="1"/>
</dbReference>
<evidence type="ECO:0000259" key="4">
    <source>
        <dbReference type="PROSITE" id="PS50887"/>
    </source>
</evidence>
<dbReference type="InterPro" id="IPR029787">
    <property type="entry name" value="Nucleotide_cyclase"/>
</dbReference>
<comment type="catalytic activity">
    <reaction evidence="2">
        <text>2 GTP = 3',3'-c-di-GMP + 2 diphosphate</text>
        <dbReference type="Rhea" id="RHEA:24898"/>
        <dbReference type="ChEBI" id="CHEBI:33019"/>
        <dbReference type="ChEBI" id="CHEBI:37565"/>
        <dbReference type="ChEBI" id="CHEBI:58805"/>
        <dbReference type="EC" id="2.7.7.65"/>
    </reaction>
</comment>
<dbReference type="EMBL" id="JAIMJA010000029">
    <property type="protein sequence ID" value="MCE2596986.1"/>
    <property type="molecule type" value="Genomic_DNA"/>
</dbReference>
<dbReference type="Gene3D" id="3.40.190.10">
    <property type="entry name" value="Periplasmic binding protein-like II"/>
    <property type="match status" value="4"/>
</dbReference>
<dbReference type="SMART" id="SM00062">
    <property type="entry name" value="PBPb"/>
    <property type="match status" value="2"/>
</dbReference>
<evidence type="ECO:0000256" key="2">
    <source>
        <dbReference type="ARBA" id="ARBA00034247"/>
    </source>
</evidence>
<feature type="transmembrane region" description="Helical" evidence="3">
    <location>
        <begin position="525"/>
        <end position="545"/>
    </location>
</feature>